<evidence type="ECO:0000256" key="2">
    <source>
        <dbReference type="ARBA" id="ARBA00006746"/>
    </source>
</evidence>
<feature type="active site" evidence="15">
    <location>
        <position position="66"/>
    </location>
</feature>
<keyword evidence="6 15" id="KW-0028">Amino-acid biosynthesis</keyword>
<feature type="active site" description="Proton acceptor" evidence="15">
    <location>
        <position position="131"/>
    </location>
</feature>
<comment type="pathway">
    <text evidence="1 15">Amino-acid biosynthesis; L-lysine biosynthesis via DAP pathway; LL-2,6-diaminopimelate from (S)-tetrahydrodipicolinate (succinylase route): step 3/3.</text>
</comment>
<evidence type="ECO:0000256" key="13">
    <source>
        <dbReference type="ARBA" id="ARBA00031891"/>
    </source>
</evidence>
<dbReference type="InterPro" id="IPR005941">
    <property type="entry name" value="DapE_proteobac"/>
</dbReference>
<dbReference type="Pfam" id="PF07687">
    <property type="entry name" value="M20_dimer"/>
    <property type="match status" value="1"/>
</dbReference>
<evidence type="ECO:0000313" key="18">
    <source>
        <dbReference type="Proteomes" id="UP000614058"/>
    </source>
</evidence>
<evidence type="ECO:0000256" key="8">
    <source>
        <dbReference type="ARBA" id="ARBA00022801"/>
    </source>
</evidence>
<feature type="binding site" evidence="15">
    <location>
        <position position="64"/>
    </location>
    <ligand>
        <name>Zn(2+)</name>
        <dbReference type="ChEBI" id="CHEBI:29105"/>
        <label>1</label>
    </ligand>
</feature>
<name>A0ABS1BU20_9NEIS</name>
<comment type="caution">
    <text evidence="17">The sequence shown here is derived from an EMBL/GenBank/DDBJ whole genome shotgun (WGS) entry which is preliminary data.</text>
</comment>
<keyword evidence="8 15" id="KW-0378">Hydrolase</keyword>
<evidence type="ECO:0000259" key="16">
    <source>
        <dbReference type="Pfam" id="PF07687"/>
    </source>
</evidence>
<dbReference type="SUPFAM" id="SSF53187">
    <property type="entry name" value="Zn-dependent exopeptidases"/>
    <property type="match status" value="1"/>
</dbReference>
<keyword evidence="11 15" id="KW-0457">Lysine biosynthesis</keyword>
<feature type="binding site" evidence="15">
    <location>
        <position position="97"/>
    </location>
    <ligand>
        <name>Zn(2+)</name>
        <dbReference type="ChEBI" id="CHEBI:29105"/>
        <label>1</label>
    </ligand>
</feature>
<dbReference type="CDD" id="cd03891">
    <property type="entry name" value="M20_DapE_proteobac"/>
    <property type="match status" value="1"/>
</dbReference>
<evidence type="ECO:0000256" key="3">
    <source>
        <dbReference type="ARBA" id="ARBA00011738"/>
    </source>
</evidence>
<keyword evidence="10 15" id="KW-0220">Diaminopimelate biosynthesis</keyword>
<keyword evidence="7 15" id="KW-0479">Metal-binding</keyword>
<keyword evidence="12 15" id="KW-0170">Cobalt</keyword>
<sequence length="373" mass="40543">MSLALAKQLLAQPSITPNDHGCQDIIAARLAALGFKIEWHNHGNTKNLYARIGSQAPVLCFAGHTDVVPTGDEVQWTFPPFTPTEHNGNLYARGAADMKTAIACFVVAAERYLAAHPQFSGSLVLLITSDEEGDGKDGTTRVVDTLQARGETFDYCIVGEPTAQNQLGDMLKNGRRGSLSGSLKIHGKQGHIAYPHLAENPIHRAAPALAELINTQWDNGNAYFPATSFQISNIHSGTGATNVIPADINIQFNFRFSTEQTEGSLKSQVHQILDAHQLRYDLDWQLSGNPFLTEAGTLTQIAQRACQNVCGITPELSTSGGTSDGRFIKAISRELIELGFVNATIHQIDEHIALDDIPKLTAIYQTIMQELFA</sequence>
<keyword evidence="18" id="KW-1185">Reference proteome</keyword>
<dbReference type="PANTHER" id="PTHR43808">
    <property type="entry name" value="ACETYLORNITHINE DEACETYLASE"/>
    <property type="match status" value="1"/>
</dbReference>
<dbReference type="EC" id="3.5.1.18" evidence="4 15"/>
<dbReference type="InterPro" id="IPR002933">
    <property type="entry name" value="Peptidase_M20"/>
</dbReference>
<dbReference type="Pfam" id="PF01546">
    <property type="entry name" value="Peptidase_M20"/>
    <property type="match status" value="1"/>
</dbReference>
<feature type="binding site" evidence="15">
    <location>
        <position position="132"/>
    </location>
    <ligand>
        <name>Zn(2+)</name>
        <dbReference type="ChEBI" id="CHEBI:29105"/>
        <label>2</label>
    </ligand>
</feature>
<evidence type="ECO:0000256" key="7">
    <source>
        <dbReference type="ARBA" id="ARBA00022723"/>
    </source>
</evidence>
<evidence type="ECO:0000256" key="4">
    <source>
        <dbReference type="ARBA" id="ARBA00011921"/>
    </source>
</evidence>
<dbReference type="InterPro" id="IPR050072">
    <property type="entry name" value="Peptidase_M20A"/>
</dbReference>
<dbReference type="NCBIfam" id="TIGR01246">
    <property type="entry name" value="dapE_proteo"/>
    <property type="match status" value="1"/>
</dbReference>
<evidence type="ECO:0000256" key="14">
    <source>
        <dbReference type="ARBA" id="ARBA00051301"/>
    </source>
</evidence>
<comment type="catalytic activity">
    <reaction evidence="14 15">
        <text>N-succinyl-(2S,6S)-2,6-diaminopimelate + H2O = (2S,6S)-2,6-diaminopimelate + succinate</text>
        <dbReference type="Rhea" id="RHEA:22608"/>
        <dbReference type="ChEBI" id="CHEBI:15377"/>
        <dbReference type="ChEBI" id="CHEBI:30031"/>
        <dbReference type="ChEBI" id="CHEBI:57609"/>
        <dbReference type="ChEBI" id="CHEBI:58087"/>
        <dbReference type="EC" id="3.5.1.18"/>
    </reaction>
</comment>
<dbReference type="NCBIfam" id="NF009557">
    <property type="entry name" value="PRK13009.1"/>
    <property type="match status" value="1"/>
</dbReference>
<comment type="similarity">
    <text evidence="2 15">Belongs to the peptidase M20A family. DapE subfamily.</text>
</comment>
<feature type="binding site" evidence="15">
    <location>
        <position position="160"/>
    </location>
    <ligand>
        <name>Zn(2+)</name>
        <dbReference type="ChEBI" id="CHEBI:29105"/>
        <label>1</label>
    </ligand>
</feature>
<reference evidence="17 18" key="1">
    <citation type="journal article" date="2021" name="Pathogens">
        <title>Isolation and Characterization of Kingella bonacorsii sp. nov., A Novel Kingella Species Detected in a Stable Periodontitis Subject.</title>
        <authorList>
            <person name="Antezack A."/>
            <person name="Boxberger M."/>
            <person name="Rolland C."/>
            <person name="Monnet-Corti V."/>
            <person name="La Scola B."/>
        </authorList>
    </citation>
    <scope>NUCLEOTIDE SEQUENCE [LARGE SCALE GENOMIC DNA]</scope>
    <source>
        <strain evidence="17 18">Marseille-Q4569</strain>
    </source>
</reference>
<dbReference type="Gene3D" id="3.40.630.10">
    <property type="entry name" value="Zn peptidases"/>
    <property type="match status" value="2"/>
</dbReference>
<comment type="cofactor">
    <cofactor evidence="15">
        <name>Zn(2+)</name>
        <dbReference type="ChEBI" id="CHEBI:29105"/>
    </cofactor>
    <cofactor evidence="15">
        <name>Co(2+)</name>
        <dbReference type="ChEBI" id="CHEBI:48828"/>
    </cofactor>
    <text evidence="15">Binds 2 Zn(2+) or Co(2+) ions per subunit.</text>
</comment>
<protein>
    <recommendedName>
        <fullName evidence="5 15">Succinyl-diaminopimelate desuccinylase</fullName>
        <shortName evidence="15">SDAP desuccinylase</shortName>
        <ecNumber evidence="4 15">3.5.1.18</ecNumber>
    </recommendedName>
    <alternativeName>
        <fullName evidence="13 15">N-succinyl-LL-2,6-diaminoheptanedioate amidohydrolase</fullName>
    </alternativeName>
</protein>
<comment type="subunit">
    <text evidence="3 15">Homodimer.</text>
</comment>
<dbReference type="GO" id="GO:0009014">
    <property type="term" value="F:succinyl-diaminopimelate desuccinylase activity"/>
    <property type="evidence" value="ECO:0007669"/>
    <property type="project" value="UniProtKB-EC"/>
</dbReference>
<dbReference type="EMBL" id="JAEHNZ010000003">
    <property type="protein sequence ID" value="MBK0396753.1"/>
    <property type="molecule type" value="Genomic_DNA"/>
</dbReference>
<evidence type="ECO:0000256" key="1">
    <source>
        <dbReference type="ARBA" id="ARBA00005130"/>
    </source>
</evidence>
<evidence type="ECO:0000313" key="17">
    <source>
        <dbReference type="EMBL" id="MBK0396753.1"/>
    </source>
</evidence>
<dbReference type="InterPro" id="IPR036264">
    <property type="entry name" value="Bact_exopeptidase_dim_dom"/>
</dbReference>
<evidence type="ECO:0000256" key="11">
    <source>
        <dbReference type="ARBA" id="ARBA00023154"/>
    </source>
</evidence>
<evidence type="ECO:0000256" key="9">
    <source>
        <dbReference type="ARBA" id="ARBA00022833"/>
    </source>
</evidence>
<evidence type="ECO:0000256" key="12">
    <source>
        <dbReference type="ARBA" id="ARBA00023285"/>
    </source>
</evidence>
<gene>
    <name evidence="15 17" type="primary">dapE</name>
    <name evidence="17" type="ORF">JDW22_09265</name>
</gene>
<proteinExistence type="inferred from homology"/>
<dbReference type="PANTHER" id="PTHR43808:SF31">
    <property type="entry name" value="N-ACETYL-L-CITRULLINE DEACETYLASE"/>
    <property type="match status" value="1"/>
</dbReference>
<dbReference type="HAMAP" id="MF_01690">
    <property type="entry name" value="DapE"/>
    <property type="match status" value="1"/>
</dbReference>
<evidence type="ECO:0000256" key="6">
    <source>
        <dbReference type="ARBA" id="ARBA00022605"/>
    </source>
</evidence>
<evidence type="ECO:0000256" key="15">
    <source>
        <dbReference type="HAMAP-Rule" id="MF_01690"/>
    </source>
</evidence>
<accession>A0ABS1BU20</accession>
<dbReference type="SUPFAM" id="SSF55031">
    <property type="entry name" value="Bacterial exopeptidase dimerisation domain"/>
    <property type="match status" value="1"/>
</dbReference>
<organism evidence="17 18">
    <name type="scientific">Kingella bonacorsii</name>
    <dbReference type="NCBI Taxonomy" id="2796361"/>
    <lineage>
        <taxon>Bacteria</taxon>
        <taxon>Pseudomonadati</taxon>
        <taxon>Pseudomonadota</taxon>
        <taxon>Betaproteobacteria</taxon>
        <taxon>Neisseriales</taxon>
        <taxon>Neisseriaceae</taxon>
        <taxon>Kingella</taxon>
    </lineage>
</organism>
<comment type="function">
    <text evidence="15">Catalyzes the hydrolysis of N-succinyl-L,L-diaminopimelic acid (SDAP), forming succinate and LL-2,6-diaminopimelate (DAP), an intermediate involved in the bacterial biosynthesis of lysine and meso-diaminopimelic acid, an essential component of bacterial cell walls.</text>
</comment>
<evidence type="ECO:0000256" key="5">
    <source>
        <dbReference type="ARBA" id="ARBA00022391"/>
    </source>
</evidence>
<feature type="binding site" evidence="15">
    <location>
        <position position="97"/>
    </location>
    <ligand>
        <name>Zn(2+)</name>
        <dbReference type="ChEBI" id="CHEBI:29105"/>
        <label>2</label>
    </ligand>
</feature>
<dbReference type="InterPro" id="IPR011650">
    <property type="entry name" value="Peptidase_M20_dimer"/>
</dbReference>
<feature type="binding site" evidence="15">
    <location>
        <position position="346"/>
    </location>
    <ligand>
        <name>Zn(2+)</name>
        <dbReference type="ChEBI" id="CHEBI:29105"/>
        <label>2</label>
    </ligand>
</feature>
<dbReference type="RefSeq" id="WP_200522823.1">
    <property type="nucleotide sequence ID" value="NZ_JAEHNZ010000003.1"/>
</dbReference>
<keyword evidence="9 15" id="KW-0862">Zinc</keyword>
<dbReference type="Proteomes" id="UP000614058">
    <property type="component" value="Unassembled WGS sequence"/>
</dbReference>
<evidence type="ECO:0000256" key="10">
    <source>
        <dbReference type="ARBA" id="ARBA00022915"/>
    </source>
</evidence>
<feature type="domain" description="Peptidase M20 dimerisation" evidence="16">
    <location>
        <begin position="173"/>
        <end position="280"/>
    </location>
</feature>